<evidence type="ECO:0000256" key="2">
    <source>
        <dbReference type="SAM" id="MobiDB-lite"/>
    </source>
</evidence>
<evidence type="ECO:0000313" key="4">
    <source>
        <dbReference type="EMBL" id="NNA99388.1"/>
    </source>
</evidence>
<feature type="region of interest" description="Disordered" evidence="2">
    <location>
        <begin position="1"/>
        <end position="30"/>
    </location>
</feature>
<feature type="domain" description="ParB-like N-terminal" evidence="3">
    <location>
        <begin position="82"/>
        <end position="172"/>
    </location>
</feature>
<dbReference type="Gene3D" id="1.10.10.2830">
    <property type="match status" value="1"/>
</dbReference>
<dbReference type="GO" id="GO:0003677">
    <property type="term" value="F:DNA binding"/>
    <property type="evidence" value="ECO:0007669"/>
    <property type="project" value="InterPro"/>
</dbReference>
<dbReference type="InterPro" id="IPR003115">
    <property type="entry name" value="ParB_N"/>
</dbReference>
<reference evidence="4 5" key="1">
    <citation type="journal article" date="2020" name="Front. Microbiol.">
        <title>Genetic Organization of the aprX-lipA2 Operon Affects the Proteolytic Potential of Pseudomonas Species in Milk.</title>
        <authorList>
            <person name="Maier C."/>
            <person name="Huptas C."/>
            <person name="von Neubeck M."/>
            <person name="Scherer S."/>
            <person name="Wenning M."/>
            <person name="Lucking G."/>
        </authorList>
    </citation>
    <scope>NUCLEOTIDE SEQUENCE [LARGE SCALE GENOMIC DNA]</scope>
    <source>
        <strain evidence="4 5">G4779</strain>
    </source>
</reference>
<evidence type="ECO:0000259" key="3">
    <source>
        <dbReference type="SMART" id="SM00470"/>
    </source>
</evidence>
<organism evidence="4 5">
    <name type="scientific">Pseudomonas gessardii</name>
    <dbReference type="NCBI Taxonomy" id="78544"/>
    <lineage>
        <taxon>Bacteria</taxon>
        <taxon>Pseudomonadati</taxon>
        <taxon>Pseudomonadota</taxon>
        <taxon>Gammaproteobacteria</taxon>
        <taxon>Pseudomonadales</taxon>
        <taxon>Pseudomonadaceae</taxon>
        <taxon>Pseudomonas</taxon>
    </lineage>
</organism>
<dbReference type="SMART" id="SM00470">
    <property type="entry name" value="ParB"/>
    <property type="match status" value="1"/>
</dbReference>
<dbReference type="SUPFAM" id="SSF110849">
    <property type="entry name" value="ParB/Sulfiredoxin"/>
    <property type="match status" value="1"/>
</dbReference>
<dbReference type="InterPro" id="IPR050336">
    <property type="entry name" value="Chromosome_partition/occlusion"/>
</dbReference>
<dbReference type="AlphaFoldDB" id="A0A7Y1MW07"/>
<gene>
    <name evidence="4" type="ORF">HBO33_30080</name>
</gene>
<dbReference type="PANTHER" id="PTHR33375">
    <property type="entry name" value="CHROMOSOME-PARTITIONING PROTEIN PARB-RELATED"/>
    <property type="match status" value="1"/>
</dbReference>
<name>A0A7Y1MW07_9PSED</name>
<dbReference type="GO" id="GO:0005694">
    <property type="term" value="C:chromosome"/>
    <property type="evidence" value="ECO:0007669"/>
    <property type="project" value="TreeGrafter"/>
</dbReference>
<dbReference type="GO" id="GO:0007059">
    <property type="term" value="P:chromosome segregation"/>
    <property type="evidence" value="ECO:0007669"/>
    <property type="project" value="TreeGrafter"/>
</dbReference>
<dbReference type="NCBIfam" id="TIGR00180">
    <property type="entry name" value="parB_part"/>
    <property type="match status" value="1"/>
</dbReference>
<protein>
    <submittedName>
        <fullName evidence="4">ParB/RepB/Spo0J family partition protein</fullName>
    </submittedName>
</protein>
<comment type="similarity">
    <text evidence="1">Belongs to the ParB family.</text>
</comment>
<dbReference type="Proteomes" id="UP000542111">
    <property type="component" value="Unassembled WGS sequence"/>
</dbReference>
<dbReference type="EMBL" id="JAAQYP010000097">
    <property type="protein sequence ID" value="NNA99388.1"/>
    <property type="molecule type" value="Genomic_DNA"/>
</dbReference>
<dbReference type="InterPro" id="IPR004437">
    <property type="entry name" value="ParB/RepB/Spo0J"/>
</dbReference>
<accession>A0A7Y1MW07</accession>
<dbReference type="Pfam" id="PF02195">
    <property type="entry name" value="ParB_N"/>
    <property type="match status" value="1"/>
</dbReference>
<dbReference type="OrthoDB" id="8702972at2"/>
<dbReference type="RefSeq" id="WP_076965343.1">
    <property type="nucleotide sequence ID" value="NZ_CBCRYT010000138.1"/>
</dbReference>
<sequence>MAKSEDFPGNPKKAPSWMSGVKRAPAELPEPNLNVSVREMLAQKQSESGGNPPVGHETAVVSANAQAITETSNLVIGSGVIAEIRTELIRVSPFQPRLTFSETAIEELANSIASVGLVKPITVRPLGDGSFELIGGERRWRAHKLLGRDTITSHVRELDDSMAQILALTDNEGQETLTEYERGKSYSSILESKGERSIRSLGRRVGVNHSVISRCLLLMELPKAVRLILDEIPSLIGGKWAKDFVQFSSTAPELLLKAVTAMRDQKWSQEHALRWLAKEIAALNQKNPTNKFTDTEISGIGRVRVEGKKVEVRCEKSVDAKRLAEQFETFLKGIDRSLISSE</sequence>
<dbReference type="GeneID" id="70099278"/>
<proteinExistence type="inferred from homology"/>
<evidence type="ECO:0000256" key="1">
    <source>
        <dbReference type="ARBA" id="ARBA00006295"/>
    </source>
</evidence>
<comment type="caution">
    <text evidence="4">The sequence shown here is derived from an EMBL/GenBank/DDBJ whole genome shotgun (WGS) entry which is preliminary data.</text>
</comment>
<dbReference type="Gene3D" id="3.90.1530.10">
    <property type="entry name" value="Conserved hypothetical protein from pyrococcus furiosus pfu- 392566-001, ParB domain"/>
    <property type="match status" value="1"/>
</dbReference>
<evidence type="ECO:0000313" key="5">
    <source>
        <dbReference type="Proteomes" id="UP000542111"/>
    </source>
</evidence>
<dbReference type="PANTHER" id="PTHR33375:SF1">
    <property type="entry name" value="CHROMOSOME-PARTITIONING PROTEIN PARB-RELATED"/>
    <property type="match status" value="1"/>
</dbReference>
<dbReference type="SUPFAM" id="SSF109709">
    <property type="entry name" value="KorB DNA-binding domain-like"/>
    <property type="match status" value="1"/>
</dbReference>
<dbReference type="InterPro" id="IPR036086">
    <property type="entry name" value="ParB/Sulfiredoxin_sf"/>
</dbReference>